<evidence type="ECO:0000259" key="7">
    <source>
        <dbReference type="Pfam" id="PF00892"/>
    </source>
</evidence>
<dbReference type="PANTHER" id="PTHR22911">
    <property type="entry name" value="ACYL-MALONYL CONDENSING ENZYME-RELATED"/>
    <property type="match status" value="1"/>
</dbReference>
<keyword evidence="3 6" id="KW-0812">Transmembrane</keyword>
<feature type="transmembrane region" description="Helical" evidence="6">
    <location>
        <begin position="210"/>
        <end position="232"/>
    </location>
</feature>
<feature type="transmembrane region" description="Helical" evidence="6">
    <location>
        <begin position="96"/>
        <end position="114"/>
    </location>
</feature>
<dbReference type="STRING" id="1173584.SAMN05444851_2066"/>
<dbReference type="InterPro" id="IPR000620">
    <property type="entry name" value="EamA_dom"/>
</dbReference>
<feature type="transmembrane region" description="Helical" evidence="6">
    <location>
        <begin position="144"/>
        <end position="164"/>
    </location>
</feature>
<dbReference type="EMBL" id="FOJB01000001">
    <property type="protein sequence ID" value="SEW19903.1"/>
    <property type="molecule type" value="Genomic_DNA"/>
</dbReference>
<dbReference type="GO" id="GO:0016020">
    <property type="term" value="C:membrane"/>
    <property type="evidence" value="ECO:0007669"/>
    <property type="project" value="UniProtKB-SubCell"/>
</dbReference>
<feature type="domain" description="EamA" evidence="7">
    <location>
        <begin position="179"/>
        <end position="309"/>
    </location>
</feature>
<evidence type="ECO:0000256" key="6">
    <source>
        <dbReference type="SAM" id="Phobius"/>
    </source>
</evidence>
<protein>
    <submittedName>
        <fullName evidence="8">Permease of the drug/metabolite transporter (DMT) superfamily</fullName>
    </submittedName>
</protein>
<keyword evidence="5 6" id="KW-0472">Membrane</keyword>
<evidence type="ECO:0000256" key="4">
    <source>
        <dbReference type="ARBA" id="ARBA00022989"/>
    </source>
</evidence>
<name>A0A1I0PZ27_9RHOB</name>
<organism evidence="8 9">
    <name type="scientific">Aliiroseovarius sediminilitoris</name>
    <dbReference type="NCBI Taxonomy" id="1173584"/>
    <lineage>
        <taxon>Bacteria</taxon>
        <taxon>Pseudomonadati</taxon>
        <taxon>Pseudomonadota</taxon>
        <taxon>Alphaproteobacteria</taxon>
        <taxon>Rhodobacterales</taxon>
        <taxon>Paracoccaceae</taxon>
        <taxon>Aliiroseovarius</taxon>
    </lineage>
</organism>
<evidence type="ECO:0000256" key="2">
    <source>
        <dbReference type="ARBA" id="ARBA00009853"/>
    </source>
</evidence>
<feature type="transmembrane region" description="Helical" evidence="6">
    <location>
        <begin position="267"/>
        <end position="286"/>
    </location>
</feature>
<feature type="transmembrane region" description="Helical" evidence="6">
    <location>
        <begin position="238"/>
        <end position="255"/>
    </location>
</feature>
<feature type="transmembrane region" description="Helical" evidence="6">
    <location>
        <begin position="120"/>
        <end position="137"/>
    </location>
</feature>
<dbReference type="InterPro" id="IPR037185">
    <property type="entry name" value="EmrE-like"/>
</dbReference>
<proteinExistence type="inferred from homology"/>
<dbReference type="SUPFAM" id="SSF103481">
    <property type="entry name" value="Multidrug resistance efflux transporter EmrE"/>
    <property type="match status" value="2"/>
</dbReference>
<accession>A0A1I0PZ27</accession>
<evidence type="ECO:0000313" key="8">
    <source>
        <dbReference type="EMBL" id="SEW19903.1"/>
    </source>
</evidence>
<comment type="similarity">
    <text evidence="2">Belongs to the drug/metabolite transporter (DMT) superfamily. 10 TMS drug/metabolite exporter (DME) (TC 2.A.7.3) family.</text>
</comment>
<feature type="transmembrane region" description="Helical" evidence="6">
    <location>
        <begin position="292"/>
        <end position="310"/>
    </location>
</feature>
<evidence type="ECO:0000256" key="5">
    <source>
        <dbReference type="ARBA" id="ARBA00023136"/>
    </source>
</evidence>
<dbReference type="Proteomes" id="UP000199650">
    <property type="component" value="Unassembled WGS sequence"/>
</dbReference>
<feature type="transmembrane region" description="Helical" evidence="6">
    <location>
        <begin position="58"/>
        <end position="76"/>
    </location>
</feature>
<dbReference type="Pfam" id="PF00892">
    <property type="entry name" value="EamA"/>
    <property type="match status" value="2"/>
</dbReference>
<feature type="domain" description="EamA" evidence="7">
    <location>
        <begin position="28"/>
        <end position="160"/>
    </location>
</feature>
<keyword evidence="4 6" id="KW-1133">Transmembrane helix</keyword>
<comment type="subcellular location">
    <subcellularLocation>
        <location evidence="1">Membrane</location>
        <topology evidence="1">Multi-pass membrane protein</topology>
    </subcellularLocation>
</comment>
<reference evidence="8 9" key="1">
    <citation type="submission" date="2016-10" db="EMBL/GenBank/DDBJ databases">
        <authorList>
            <person name="de Groot N.N."/>
        </authorList>
    </citation>
    <scope>NUCLEOTIDE SEQUENCE [LARGE SCALE GENOMIC DNA]</scope>
    <source>
        <strain evidence="8 9">DSM 29439</strain>
    </source>
</reference>
<gene>
    <name evidence="8" type="ORF">SAMN05444851_2066</name>
</gene>
<evidence type="ECO:0000256" key="3">
    <source>
        <dbReference type="ARBA" id="ARBA00022692"/>
    </source>
</evidence>
<dbReference type="AlphaFoldDB" id="A0A1I0PZ27"/>
<feature type="transmembrane region" description="Helical" evidence="6">
    <location>
        <begin position="176"/>
        <end position="198"/>
    </location>
</feature>
<evidence type="ECO:0000256" key="1">
    <source>
        <dbReference type="ARBA" id="ARBA00004141"/>
    </source>
</evidence>
<feature type="transmembrane region" description="Helical" evidence="6">
    <location>
        <begin position="29"/>
        <end position="46"/>
    </location>
</feature>
<keyword evidence="9" id="KW-1185">Reference proteome</keyword>
<sequence>MNCADARNFLTSNGAARGLRKGMNPSRGIALKLGSVAFFISLQTMVKAVTVHVPVGEAVFFRSLFALPVILGWLAYEGRLHSALRTKNPWGHISRGTIGVLAMTLSFAALGYLPLPEVTAIFYAAPIITVALAAIFLGEQVRMVRIGAVLAGLAGVLVILWPRLEGFGGTGEDDALRAFGAVLALVAACCMAVAKILVRKLVGIDPPSTVVIYASLTAVCLSALTMPFGWVWPTRWEFALLLGAGLFGGVGQLMLTTAYTHADASTIAPFDYSSMLFALAFGYIFFSELPTLQTLLGAGVVVFAGLVIIWRESQLGRDRSKSRAVGPPGS</sequence>
<evidence type="ECO:0000313" key="9">
    <source>
        <dbReference type="Proteomes" id="UP000199650"/>
    </source>
</evidence>
<dbReference type="PANTHER" id="PTHR22911:SF6">
    <property type="entry name" value="SOLUTE CARRIER FAMILY 35 MEMBER G1"/>
    <property type="match status" value="1"/>
</dbReference>